<evidence type="ECO:0000313" key="3">
    <source>
        <dbReference type="Proteomes" id="UP000245638"/>
    </source>
</evidence>
<proteinExistence type="predicted"/>
<dbReference type="InterPro" id="IPR036390">
    <property type="entry name" value="WH_DNA-bd_sf"/>
</dbReference>
<sequence length="171" mass="19650">MLSEEVVISALKELYDGRPVAFSKIKRKLKADGEELSLVLEKLEKEGKIKKIESGSGKSFELTSSNNGDNKFDLLLKEITEIKDEIKKLQEAVLEKKKLSENYFDEIYNEVKDNLGYAHLKDIRIEMGLTKEEFYSKLKRHIEENYELIAGGEEGFVKKGSVYGIIIKRKK</sequence>
<dbReference type="Gene3D" id="1.10.10.10">
    <property type="entry name" value="Winged helix-like DNA-binding domain superfamily/Winged helix DNA-binding domain"/>
    <property type="match status" value="1"/>
</dbReference>
<reference evidence="2 3" key="1">
    <citation type="journal article" date="2015" name="Appl. Environ. Microbiol.">
        <title>Nanoarchaeota, Their Sulfolobales Host, and Nanoarchaeota Virus Distribution across Yellowstone National Park Hot Springs.</title>
        <authorList>
            <person name="Munson-McGee J.H."/>
            <person name="Field E.K."/>
            <person name="Bateson M."/>
            <person name="Rooney C."/>
            <person name="Stepanauskas R."/>
            <person name="Young M.J."/>
        </authorList>
    </citation>
    <scope>NUCLEOTIDE SEQUENCE [LARGE SCALE GENOMIC DNA]</scope>
    <source>
        <strain evidence="2">SCGC AC-742_N10</strain>
    </source>
</reference>
<comment type="caution">
    <text evidence="2">The sequence shown here is derived from an EMBL/GenBank/DDBJ whole genome shotgun (WGS) entry which is preliminary data.</text>
</comment>
<dbReference type="SUPFAM" id="SSF46785">
    <property type="entry name" value="Winged helix' DNA-binding domain"/>
    <property type="match status" value="1"/>
</dbReference>
<dbReference type="AlphaFoldDB" id="A0A2T9X364"/>
<organism evidence="2 3">
    <name type="scientific">Acidianus hospitalis</name>
    <dbReference type="NCBI Taxonomy" id="563177"/>
    <lineage>
        <taxon>Archaea</taxon>
        <taxon>Thermoproteota</taxon>
        <taxon>Thermoprotei</taxon>
        <taxon>Sulfolobales</taxon>
        <taxon>Sulfolobaceae</taxon>
        <taxon>Acidianus</taxon>
    </lineage>
</organism>
<accession>A0A2T9X364</accession>
<dbReference type="EMBL" id="QEFD01000206">
    <property type="protein sequence ID" value="PVU74527.1"/>
    <property type="molecule type" value="Genomic_DNA"/>
</dbReference>
<evidence type="ECO:0000313" key="2">
    <source>
        <dbReference type="EMBL" id="PVU74527.1"/>
    </source>
</evidence>
<keyword evidence="1" id="KW-0175">Coiled coil</keyword>
<gene>
    <name evidence="2" type="ORF">DDW13_07005</name>
</gene>
<dbReference type="InterPro" id="IPR036388">
    <property type="entry name" value="WH-like_DNA-bd_sf"/>
</dbReference>
<protein>
    <submittedName>
        <fullName evidence="2">Uncharacterized protein</fullName>
    </submittedName>
</protein>
<feature type="coiled-coil region" evidence="1">
    <location>
        <begin position="72"/>
        <end position="102"/>
    </location>
</feature>
<evidence type="ECO:0000256" key="1">
    <source>
        <dbReference type="SAM" id="Coils"/>
    </source>
</evidence>
<dbReference type="Proteomes" id="UP000245638">
    <property type="component" value="Unassembled WGS sequence"/>
</dbReference>
<name>A0A2T9X364_9CREN</name>